<feature type="coiled-coil region" evidence="4">
    <location>
        <begin position="510"/>
        <end position="558"/>
    </location>
</feature>
<feature type="domain" description="NUA/TPR/MLP1-2-like" evidence="8">
    <location>
        <begin position="517"/>
        <end position="624"/>
    </location>
</feature>
<comment type="subcellular location">
    <subcellularLocation>
        <location evidence="1">Nucleus</location>
    </subcellularLocation>
</comment>
<proteinExistence type="predicted"/>
<feature type="domain" description="Nucleoprotein TPR/MLP1-2" evidence="6">
    <location>
        <begin position="1058"/>
        <end position="1199"/>
    </location>
</feature>
<evidence type="ECO:0000313" key="10">
    <source>
        <dbReference type="Proteomes" id="UP000325081"/>
    </source>
</evidence>
<feature type="coiled-coil region" evidence="4">
    <location>
        <begin position="299"/>
        <end position="358"/>
    </location>
</feature>
<dbReference type="EMBL" id="BKCP01005394">
    <property type="protein sequence ID" value="GER37546.1"/>
    <property type="molecule type" value="Genomic_DNA"/>
</dbReference>
<evidence type="ECO:0000259" key="8">
    <source>
        <dbReference type="Pfam" id="PF25785"/>
    </source>
</evidence>
<dbReference type="InterPro" id="IPR012929">
    <property type="entry name" value="Nucleoprot-TPR/MLP1-2_dom"/>
</dbReference>
<dbReference type="GO" id="GO:0006406">
    <property type="term" value="P:mRNA export from nucleus"/>
    <property type="evidence" value="ECO:0007669"/>
    <property type="project" value="TreeGrafter"/>
</dbReference>
<protein>
    <submittedName>
        <fullName evidence="9">Nuclear pore anchor</fullName>
    </submittedName>
</protein>
<dbReference type="Pfam" id="PF25481">
    <property type="entry name" value="Nucleoprot-TPR"/>
    <property type="match status" value="1"/>
</dbReference>
<dbReference type="OrthoDB" id="343070at2759"/>
<evidence type="ECO:0000259" key="6">
    <source>
        <dbReference type="Pfam" id="PF07926"/>
    </source>
</evidence>
<organism evidence="9 10">
    <name type="scientific">Striga asiatica</name>
    <name type="common">Asiatic witchweed</name>
    <name type="synonym">Buchnera asiatica</name>
    <dbReference type="NCBI Taxonomy" id="4170"/>
    <lineage>
        <taxon>Eukaryota</taxon>
        <taxon>Viridiplantae</taxon>
        <taxon>Streptophyta</taxon>
        <taxon>Embryophyta</taxon>
        <taxon>Tracheophyta</taxon>
        <taxon>Spermatophyta</taxon>
        <taxon>Magnoliopsida</taxon>
        <taxon>eudicotyledons</taxon>
        <taxon>Gunneridae</taxon>
        <taxon>Pentapetalae</taxon>
        <taxon>asterids</taxon>
        <taxon>lamiids</taxon>
        <taxon>Lamiales</taxon>
        <taxon>Orobanchaceae</taxon>
        <taxon>Buchnereae</taxon>
        <taxon>Striga</taxon>
    </lineage>
</organism>
<feature type="compositionally biased region" description="Polar residues" evidence="5">
    <location>
        <begin position="1727"/>
        <end position="1748"/>
    </location>
</feature>
<evidence type="ECO:0000256" key="2">
    <source>
        <dbReference type="ARBA" id="ARBA00023054"/>
    </source>
</evidence>
<feature type="region of interest" description="Disordered" evidence="5">
    <location>
        <begin position="1646"/>
        <end position="2063"/>
    </location>
</feature>
<feature type="coiled-coil region" evidence="4">
    <location>
        <begin position="109"/>
        <end position="136"/>
    </location>
</feature>
<dbReference type="PANTHER" id="PTHR18898:SF2">
    <property type="entry name" value="NUCLEOPROTEIN TPR"/>
    <property type="match status" value="1"/>
</dbReference>
<feature type="compositionally biased region" description="Basic and acidic residues" evidence="5">
    <location>
        <begin position="1824"/>
        <end position="1833"/>
    </location>
</feature>
<keyword evidence="10" id="KW-1185">Reference proteome</keyword>
<gene>
    <name evidence="9" type="ORF">STAS_13969</name>
</gene>
<evidence type="ECO:0000256" key="3">
    <source>
        <dbReference type="ARBA" id="ARBA00023242"/>
    </source>
</evidence>
<evidence type="ECO:0000313" key="9">
    <source>
        <dbReference type="EMBL" id="GER37546.1"/>
    </source>
</evidence>
<feature type="compositionally biased region" description="Acidic residues" evidence="5">
    <location>
        <begin position="1794"/>
        <end position="1819"/>
    </location>
</feature>
<dbReference type="GO" id="GO:0006606">
    <property type="term" value="P:protein import into nucleus"/>
    <property type="evidence" value="ECO:0007669"/>
    <property type="project" value="InterPro"/>
</dbReference>
<feature type="compositionally biased region" description="Basic and acidic residues" evidence="5">
    <location>
        <begin position="1768"/>
        <end position="1777"/>
    </location>
</feature>
<feature type="coiled-coil region" evidence="4">
    <location>
        <begin position="232"/>
        <end position="266"/>
    </location>
</feature>
<feature type="compositionally biased region" description="Polar residues" evidence="5">
    <location>
        <begin position="1651"/>
        <end position="1667"/>
    </location>
</feature>
<feature type="compositionally biased region" description="Acidic residues" evidence="5">
    <location>
        <begin position="1940"/>
        <end position="1952"/>
    </location>
</feature>
<keyword evidence="3" id="KW-0539">Nucleus</keyword>
<dbReference type="Pfam" id="PF07926">
    <property type="entry name" value="TPR_MLP1_2"/>
    <property type="match status" value="1"/>
</dbReference>
<dbReference type="InterPro" id="IPR057577">
    <property type="entry name" value="Nucleoprot-TPR/MLP1_dom"/>
</dbReference>
<feature type="coiled-coil region" evidence="4">
    <location>
        <begin position="1309"/>
        <end position="1616"/>
    </location>
</feature>
<dbReference type="GO" id="GO:0005643">
    <property type="term" value="C:nuclear pore"/>
    <property type="evidence" value="ECO:0007669"/>
    <property type="project" value="TreeGrafter"/>
</dbReference>
<feature type="compositionally biased region" description="Low complexity" evidence="5">
    <location>
        <begin position="1967"/>
        <end position="1993"/>
    </location>
</feature>
<comment type="caution">
    <text evidence="9">The sequence shown here is derived from an EMBL/GenBank/DDBJ whole genome shotgun (WGS) entry which is preliminary data.</text>
</comment>
<dbReference type="PANTHER" id="PTHR18898">
    <property type="entry name" value="NUCLEOPROTEIN TPR-RELATED"/>
    <property type="match status" value="1"/>
</dbReference>
<dbReference type="Proteomes" id="UP000325081">
    <property type="component" value="Unassembled WGS sequence"/>
</dbReference>
<reference evidence="10" key="1">
    <citation type="journal article" date="2019" name="Curr. Biol.">
        <title>Genome Sequence of Striga asiatica Provides Insight into the Evolution of Plant Parasitism.</title>
        <authorList>
            <person name="Yoshida S."/>
            <person name="Kim S."/>
            <person name="Wafula E.K."/>
            <person name="Tanskanen J."/>
            <person name="Kim Y.M."/>
            <person name="Honaas L."/>
            <person name="Yang Z."/>
            <person name="Spallek T."/>
            <person name="Conn C.E."/>
            <person name="Ichihashi Y."/>
            <person name="Cheong K."/>
            <person name="Cui S."/>
            <person name="Der J.P."/>
            <person name="Gundlach H."/>
            <person name="Jiao Y."/>
            <person name="Hori C."/>
            <person name="Ishida J.K."/>
            <person name="Kasahara H."/>
            <person name="Kiba T."/>
            <person name="Kim M.S."/>
            <person name="Koo N."/>
            <person name="Laohavisit A."/>
            <person name="Lee Y.H."/>
            <person name="Lumba S."/>
            <person name="McCourt P."/>
            <person name="Mortimer J.C."/>
            <person name="Mutuku J.M."/>
            <person name="Nomura T."/>
            <person name="Sasaki-Sekimoto Y."/>
            <person name="Seto Y."/>
            <person name="Wang Y."/>
            <person name="Wakatake T."/>
            <person name="Sakakibara H."/>
            <person name="Demura T."/>
            <person name="Yamaguchi S."/>
            <person name="Yoneyama K."/>
            <person name="Manabe R.I."/>
            <person name="Nelson D.C."/>
            <person name="Schulman A.H."/>
            <person name="Timko M.P."/>
            <person name="dePamphilis C.W."/>
            <person name="Choi D."/>
            <person name="Shirasu K."/>
        </authorList>
    </citation>
    <scope>NUCLEOTIDE SEQUENCE [LARGE SCALE GENOMIC DNA]</scope>
    <source>
        <strain evidence="10">cv. UVA1</strain>
    </source>
</reference>
<feature type="compositionally biased region" description="Low complexity" evidence="5">
    <location>
        <begin position="1923"/>
        <end position="1934"/>
    </location>
</feature>
<feature type="coiled-coil region" evidence="4">
    <location>
        <begin position="1136"/>
        <end position="1191"/>
    </location>
</feature>
<sequence length="2063" mass="232585">MPLFISEEEFQRCSGDAGLVAEKADAFIRELFGQIETVKAEADAAAITLEQTCSLIEQKYVSLTEEHSSLQSQHLELRSSLEQRTSELGPLQTEKQQLRLESIEKDGEIERLTRGASELQKSKRQLMELLEQKDLEVTEKNVTIKSYHDKIVNLTENAASKDACVGELEAELGRLQASSSRLLQEKELLERHNTWLNEELTAKVDSLIQLRKANGELEAEMSSKLMEFEKKMKESSSSLTLHKDRVKELEEKLASHETELLSAKDAAAASEACFTAEIATVTKLLDLYKESSEEWSKKAGELEGVIKALETHLNQVESEYESKLQKEVSARKEVEKESADLTEKLQTVEAELTNLKKQKDLNHLPLSSFTIEPASNSIDANEAAGDDRAIVPMIPAGVSGTALAASLIRDGWTLAKMYAKYQEAIDALRHEQLGRKQTQAILERVLYEIEEKAGVIMEERGFLVNLSFWSRFGVFNMCNPLVVAFPEEHEKLIDAYSALDHKLQRSLSEHSALEMTIQELKASLRKQERDYNVAQKEIVDLQKEVAVLLKECRDVQLRCGSVSRYQDDEMVGGPTVPSLSASSSEDIISERLLTFKDINGLVEQNVQLRSLLRNLSGQIEEKEAEWKALSHFLCSCDKHERQLQMLKDETTSKVQAVLQRAEEQSQMIESLHSSVAMYKKLYDEEHKHRTSSTRTQVAAPEQQSREIVVLHESDHDASKKVQEQASERLKKLEDDLAKSRNDLILLRSERDKLALEAQFAQEKLSRFMKEFEHQREEHNNVISRNVEFSQLIVDYQRKLRESAESFDSANEISRKLTMEVTILKHEKEILQSSEKRASDEVRSLSERVYRLQASLDTMQSTEEVREEARVIERRKQDEYVNKLEREWAEARRQLQEERDNVRNLTRERESSLKNGFRQVEELSKELTTALQSVAAAESRAAVAEESDGAEGGPSSNEKLLVKFRDEIEKLREEAQASKDHMLQYKNIAQVNEDALKQMELAHESYRKEADEVKKSLESEIQSLRERVSDLESLCKLKTEEALSATAGKEDAVAGALSEIASLKDDCATKMSQIVVFESQLSALKDDLETEHQRWRTAQDNYERQHQIKPNASVDELKLVILQSETIQELTKTSQALASAQNETSELNKVVDHLKTENANLKSKWETESSTIEAYKNEADKKYDEVNELNKILHSRLEALHIKLAEKERGTASGSGPHSLTDDDGLQSVVNYLRRSKEIAETEISLLKQEKIRLQSQLEISLKSAEAAQTSLQTERAKSRANLFTEDEFKSLQLQVRELTLLRESNIQLREENRHNFEECQKLREALENARSENESLERVIRERDAYLETFRKEMEMVKMEKLNLEKRVEELVEKSKEVSLDDYNRLRDSLQQKDAEMEEVRRQLAEKESALSNLEKLLSDRQEMVSNLERDLARIKTELSERESRIAELSKIEASLKTEVDKLKQIYSRGRKALTNTLKDRDELTNQKEKLSKELEETKQEMAKQLEEAKQQAKVIINSADSGSSEQTLKEKEWKIHTLEKSLEKHRDELKKEREDHKREKDKREKIKKTVIESRDVVSQQRTKLIDELKKHQEALRSLQEEVERLKGSGNKIQSEITNSSILEDFASAYVQAVESFEQVVQPVCGDDLDSSTLSDVPSSDQATKAPSDNPPLPRTNEDKEKRLTLAKSNVKLGRKLVRPSIVRPKEQQQQQQPQGGDMDMSEADEQQPTNSATVEGQTSSAPASQATIAFGRKRPSASSSSDLQDETLVHPEETTTPRDVLAPLSKKSKSSEDEQQQQGDEEPPPSADPMEEVPDDDVANASKDVDSEKDEAAERDDSETGEQQAEEPKLDGSHVPAVELPAGGGDPADESLEKPGEEPVLSDDQVRDQTEQEREEGEVVGDFIIADSNEDGDDVGPTADQSPVEPVTVSSPVGLLEAGEIEEEERNEEESLPEKSAENDQNLLESSSNAAVTSANTTTTATAANEDASTSSVGPALSSPEAAGGKAVNSGSSTTINLQERARQRAQMRLGITGGNPPSRGRGRVARGRGARGRAGRGQSPG</sequence>
<feature type="coiled-coil region" evidence="4">
    <location>
        <begin position="880"/>
        <end position="1040"/>
    </location>
</feature>
<evidence type="ECO:0000256" key="5">
    <source>
        <dbReference type="SAM" id="MobiDB-lite"/>
    </source>
</evidence>
<evidence type="ECO:0000256" key="4">
    <source>
        <dbReference type="SAM" id="Coils"/>
    </source>
</evidence>
<dbReference type="Pfam" id="PF25785">
    <property type="entry name" value="TPR"/>
    <property type="match status" value="1"/>
</dbReference>
<dbReference type="InterPro" id="IPR057974">
    <property type="entry name" value="NUA/TPR/MLP1-2-like_dom"/>
</dbReference>
<feature type="coiled-coil region" evidence="4">
    <location>
        <begin position="715"/>
        <end position="777"/>
    </location>
</feature>
<evidence type="ECO:0000259" key="7">
    <source>
        <dbReference type="Pfam" id="PF25481"/>
    </source>
</evidence>
<keyword evidence="2 4" id="KW-0175">Coiled coil</keyword>
<feature type="domain" description="Nucleoprotein TPR/MPL1" evidence="7">
    <location>
        <begin position="171"/>
        <end position="249"/>
    </location>
</feature>
<feature type="compositionally biased region" description="Polar residues" evidence="5">
    <location>
        <begin position="2010"/>
        <end position="2019"/>
    </location>
</feature>
<accession>A0A5A7PXW5</accession>
<dbReference type="GO" id="GO:0017056">
    <property type="term" value="F:structural constituent of nuclear pore"/>
    <property type="evidence" value="ECO:0007669"/>
    <property type="project" value="TreeGrafter"/>
</dbReference>
<name>A0A5A7PXW5_STRAF</name>
<feature type="compositionally biased region" description="Basic residues" evidence="5">
    <location>
        <begin position="2042"/>
        <end position="2056"/>
    </location>
</feature>
<evidence type="ECO:0000256" key="1">
    <source>
        <dbReference type="ARBA" id="ARBA00004123"/>
    </source>
</evidence>